<gene>
    <name evidence="1" type="ORF">LIER_41671</name>
</gene>
<evidence type="ECO:0000313" key="1">
    <source>
        <dbReference type="EMBL" id="GAA0174149.1"/>
    </source>
</evidence>
<protein>
    <submittedName>
        <fullName evidence="1">Uncharacterized protein</fullName>
    </submittedName>
</protein>
<reference evidence="1 2" key="1">
    <citation type="submission" date="2024-01" db="EMBL/GenBank/DDBJ databases">
        <title>The complete chloroplast genome sequence of Lithospermum erythrorhizon: insights into the phylogenetic relationship among Boraginaceae species and the maternal lineages of purple gromwells.</title>
        <authorList>
            <person name="Okada T."/>
            <person name="Watanabe K."/>
        </authorList>
    </citation>
    <scope>NUCLEOTIDE SEQUENCE [LARGE SCALE GENOMIC DNA]</scope>
</reference>
<proteinExistence type="predicted"/>
<keyword evidence="2" id="KW-1185">Reference proteome</keyword>
<dbReference type="Proteomes" id="UP001454036">
    <property type="component" value="Unassembled WGS sequence"/>
</dbReference>
<organism evidence="1 2">
    <name type="scientific">Lithospermum erythrorhizon</name>
    <name type="common">Purple gromwell</name>
    <name type="synonym">Lithospermum officinale var. erythrorhizon</name>
    <dbReference type="NCBI Taxonomy" id="34254"/>
    <lineage>
        <taxon>Eukaryota</taxon>
        <taxon>Viridiplantae</taxon>
        <taxon>Streptophyta</taxon>
        <taxon>Embryophyta</taxon>
        <taxon>Tracheophyta</taxon>
        <taxon>Spermatophyta</taxon>
        <taxon>Magnoliopsida</taxon>
        <taxon>eudicotyledons</taxon>
        <taxon>Gunneridae</taxon>
        <taxon>Pentapetalae</taxon>
        <taxon>asterids</taxon>
        <taxon>lamiids</taxon>
        <taxon>Boraginales</taxon>
        <taxon>Boraginaceae</taxon>
        <taxon>Boraginoideae</taxon>
        <taxon>Lithospermeae</taxon>
        <taxon>Lithospermum</taxon>
    </lineage>
</organism>
<accession>A0AAV3RCL3</accession>
<dbReference type="EMBL" id="BAABME010026580">
    <property type="protein sequence ID" value="GAA0174149.1"/>
    <property type="molecule type" value="Genomic_DNA"/>
</dbReference>
<sequence length="139" mass="15552">MVEGSSSVGYYSSLLTSIEFKALSNIVPQDKSTWENLTFPDDASTYNFYKSYATQADFNVEHCHLLHPKEHSHLLHPNINPIQAVVVVVNVEAGIPNRSSFELFSRMTGGVEKVGFRPIDLKTFFSTVRQLKLEDGEGS</sequence>
<evidence type="ECO:0000313" key="2">
    <source>
        <dbReference type="Proteomes" id="UP001454036"/>
    </source>
</evidence>
<comment type="caution">
    <text evidence="1">The sequence shown here is derived from an EMBL/GenBank/DDBJ whole genome shotgun (WGS) entry which is preliminary data.</text>
</comment>
<dbReference type="AlphaFoldDB" id="A0AAV3RCL3"/>
<name>A0AAV3RCL3_LITER</name>